<dbReference type="AlphaFoldDB" id="A0A9P6FIY4"/>
<feature type="compositionally biased region" description="Basic and acidic residues" evidence="1">
    <location>
        <begin position="1"/>
        <end position="16"/>
    </location>
</feature>
<protein>
    <submittedName>
        <fullName evidence="2">Uncharacterized protein</fullName>
    </submittedName>
</protein>
<dbReference type="EMBL" id="JAABOA010006446">
    <property type="protein sequence ID" value="KAF9561053.1"/>
    <property type="molecule type" value="Genomic_DNA"/>
</dbReference>
<comment type="caution">
    <text evidence="2">The sequence shown here is derived from an EMBL/GenBank/DDBJ whole genome shotgun (WGS) entry which is preliminary data.</text>
</comment>
<evidence type="ECO:0000256" key="1">
    <source>
        <dbReference type="SAM" id="MobiDB-lite"/>
    </source>
</evidence>
<accession>A0A9P6FIY4</accession>
<sequence length="87" mass="9625">MTHPCTCEKDSGDAARRQCTHQHNGKTRGETRPTVVTTARDNKDGTAECTADNDDDKYPEIDAFVKGFNAGERLADVDSRVWVTSPR</sequence>
<evidence type="ECO:0000313" key="2">
    <source>
        <dbReference type="EMBL" id="KAF9561053.1"/>
    </source>
</evidence>
<dbReference type="Proteomes" id="UP000780801">
    <property type="component" value="Unassembled WGS sequence"/>
</dbReference>
<feature type="region of interest" description="Disordered" evidence="1">
    <location>
        <begin position="1"/>
        <end position="54"/>
    </location>
</feature>
<keyword evidence="3" id="KW-1185">Reference proteome</keyword>
<proteinExistence type="predicted"/>
<feature type="non-terminal residue" evidence="2">
    <location>
        <position position="87"/>
    </location>
</feature>
<gene>
    <name evidence="2" type="ORF">BGW38_009017</name>
</gene>
<name>A0A9P6FIY4_9FUNG</name>
<organism evidence="2 3">
    <name type="scientific">Lunasporangiospora selenospora</name>
    <dbReference type="NCBI Taxonomy" id="979761"/>
    <lineage>
        <taxon>Eukaryota</taxon>
        <taxon>Fungi</taxon>
        <taxon>Fungi incertae sedis</taxon>
        <taxon>Mucoromycota</taxon>
        <taxon>Mortierellomycotina</taxon>
        <taxon>Mortierellomycetes</taxon>
        <taxon>Mortierellales</taxon>
        <taxon>Mortierellaceae</taxon>
        <taxon>Lunasporangiospora</taxon>
    </lineage>
</organism>
<reference evidence="2" key="1">
    <citation type="journal article" date="2020" name="Fungal Divers.">
        <title>Resolving the Mortierellaceae phylogeny through synthesis of multi-gene phylogenetics and phylogenomics.</title>
        <authorList>
            <person name="Vandepol N."/>
            <person name="Liber J."/>
            <person name="Desiro A."/>
            <person name="Na H."/>
            <person name="Kennedy M."/>
            <person name="Barry K."/>
            <person name="Grigoriev I.V."/>
            <person name="Miller A.N."/>
            <person name="O'Donnell K."/>
            <person name="Stajich J.E."/>
            <person name="Bonito G."/>
        </authorList>
    </citation>
    <scope>NUCLEOTIDE SEQUENCE</scope>
    <source>
        <strain evidence="2">KOD1015</strain>
    </source>
</reference>
<evidence type="ECO:0000313" key="3">
    <source>
        <dbReference type="Proteomes" id="UP000780801"/>
    </source>
</evidence>